<protein>
    <submittedName>
        <fullName evidence="1">RutC family protein PH0854</fullName>
    </submittedName>
</protein>
<accession>G7Y579</accession>
<dbReference type="CDD" id="cd00448">
    <property type="entry name" value="YjgF_YER057c_UK114_family"/>
    <property type="match status" value="1"/>
</dbReference>
<dbReference type="InterPro" id="IPR006175">
    <property type="entry name" value="YjgF/YER057c/UK114"/>
</dbReference>
<dbReference type="InterPro" id="IPR029063">
    <property type="entry name" value="SAM-dependent_MTases_sf"/>
</dbReference>
<reference key="2">
    <citation type="submission" date="2011-10" db="EMBL/GenBank/DDBJ databases">
        <title>The genome and transcriptome sequence of Clonorchis sinensis provide insights into the carcinogenic liver fluke.</title>
        <authorList>
            <person name="Wang X."/>
            <person name="Huang Y."/>
            <person name="Chen W."/>
            <person name="Liu H."/>
            <person name="Guo L."/>
            <person name="Chen Y."/>
            <person name="Luo F."/>
            <person name="Zhou W."/>
            <person name="Sun J."/>
            <person name="Mao Q."/>
            <person name="Liang P."/>
            <person name="Zhou C."/>
            <person name="Tian Y."/>
            <person name="Men J."/>
            <person name="Lv X."/>
            <person name="Huang L."/>
            <person name="Zhou J."/>
            <person name="Hu Y."/>
            <person name="Li R."/>
            <person name="Zhang F."/>
            <person name="Lei H."/>
            <person name="Li X."/>
            <person name="Hu X."/>
            <person name="Liang C."/>
            <person name="Xu J."/>
            <person name="Wu Z."/>
            <person name="Yu X."/>
        </authorList>
    </citation>
    <scope>NUCLEOTIDE SEQUENCE</scope>
    <source>
        <strain>Henan</strain>
    </source>
</reference>
<dbReference type="SUPFAM" id="SSF55298">
    <property type="entry name" value="YjgF-like"/>
    <property type="match status" value="1"/>
</dbReference>
<sequence>MIIVLLENLSQGIYVNNTVYVSGQLGLDPDTMNFVSDEVEAQTRQSIRNISAILEAVGLTLNNVVKTTVLLADMDDFAKVNAVYAESWRKPRGGQRMSWQKGVKEITKSLGVVGAVRLPGWGPRDPACAWLETLQEMAANRCNSLYWAGDSARHLEERLRILSGFDNTGNVRLWLSELLLAHIFLVPHFYPVLWSRLNLPVERVCELGAGMSGAVGLSVSLSPSSLKPHYILLSDGNDRCVKNLMRVVRYHLRRLDRLDTSTEFEVAKLVWPNQLFERMPCKRNTELTKIPLFLSLCRMKLLFKMTAGNLNTNLGYRCWSPETTFSLRTTSVELDDLEPLVLGSRMIDSPELSSL</sequence>
<name>G7Y579_CLOSI</name>
<dbReference type="GO" id="GO:0019239">
    <property type="term" value="F:deaminase activity"/>
    <property type="evidence" value="ECO:0007669"/>
    <property type="project" value="TreeGrafter"/>
</dbReference>
<dbReference type="AlphaFoldDB" id="G7Y579"/>
<organism evidence="1 2">
    <name type="scientific">Clonorchis sinensis</name>
    <name type="common">Chinese liver fluke</name>
    <dbReference type="NCBI Taxonomy" id="79923"/>
    <lineage>
        <taxon>Eukaryota</taxon>
        <taxon>Metazoa</taxon>
        <taxon>Spiralia</taxon>
        <taxon>Lophotrochozoa</taxon>
        <taxon>Platyhelminthes</taxon>
        <taxon>Trematoda</taxon>
        <taxon>Digenea</taxon>
        <taxon>Opisthorchiida</taxon>
        <taxon>Opisthorchiata</taxon>
        <taxon>Opisthorchiidae</taxon>
        <taxon>Clonorchis</taxon>
    </lineage>
</organism>
<proteinExistence type="predicted"/>
<evidence type="ECO:0000313" key="1">
    <source>
        <dbReference type="EMBL" id="GAA48115.1"/>
    </source>
</evidence>
<dbReference type="Proteomes" id="UP000008909">
    <property type="component" value="Unassembled WGS sequence"/>
</dbReference>
<dbReference type="Pfam" id="PF01042">
    <property type="entry name" value="Ribonuc_L-PSP"/>
    <property type="match status" value="1"/>
</dbReference>
<evidence type="ECO:0000313" key="2">
    <source>
        <dbReference type="Proteomes" id="UP000008909"/>
    </source>
</evidence>
<gene>
    <name evidence="1" type="ORF">CLF_101195</name>
</gene>
<dbReference type="EMBL" id="DF142869">
    <property type="protein sequence ID" value="GAA48115.1"/>
    <property type="molecule type" value="Genomic_DNA"/>
</dbReference>
<dbReference type="GO" id="GO:0005829">
    <property type="term" value="C:cytosol"/>
    <property type="evidence" value="ECO:0007669"/>
    <property type="project" value="TreeGrafter"/>
</dbReference>
<dbReference type="PANTHER" id="PTHR11803">
    <property type="entry name" value="2-IMINOBUTANOATE/2-IMINOPROPANOATE DEAMINASE RIDA"/>
    <property type="match status" value="1"/>
</dbReference>
<dbReference type="PANTHER" id="PTHR11803:SF39">
    <property type="entry name" value="2-IMINOBUTANOATE_2-IMINOPROPANOATE DEAMINASE"/>
    <property type="match status" value="1"/>
</dbReference>
<reference evidence="1" key="1">
    <citation type="journal article" date="2011" name="Genome Biol.">
        <title>The draft genome of the carcinogenic human liver fluke Clonorchis sinensis.</title>
        <authorList>
            <person name="Wang X."/>
            <person name="Chen W."/>
            <person name="Huang Y."/>
            <person name="Sun J."/>
            <person name="Men J."/>
            <person name="Liu H."/>
            <person name="Luo F."/>
            <person name="Guo L."/>
            <person name="Lv X."/>
            <person name="Deng C."/>
            <person name="Zhou C."/>
            <person name="Fan Y."/>
            <person name="Li X."/>
            <person name="Huang L."/>
            <person name="Hu Y."/>
            <person name="Liang C."/>
            <person name="Hu X."/>
            <person name="Xu J."/>
            <person name="Yu X."/>
        </authorList>
    </citation>
    <scope>NUCLEOTIDE SEQUENCE [LARGE SCALE GENOMIC DNA]</scope>
    <source>
        <strain evidence="1">Henan</strain>
    </source>
</reference>
<dbReference type="Gene3D" id="3.40.50.150">
    <property type="entry name" value="Vaccinia Virus protein VP39"/>
    <property type="match status" value="1"/>
</dbReference>
<keyword evidence="2" id="KW-1185">Reference proteome</keyword>
<dbReference type="GO" id="GO:0005739">
    <property type="term" value="C:mitochondrion"/>
    <property type="evidence" value="ECO:0007669"/>
    <property type="project" value="TreeGrafter"/>
</dbReference>
<dbReference type="Gene3D" id="3.30.1330.40">
    <property type="entry name" value="RutC-like"/>
    <property type="match status" value="1"/>
</dbReference>
<dbReference type="InterPro" id="IPR035959">
    <property type="entry name" value="RutC-like_sf"/>
</dbReference>